<gene>
    <name evidence="1" type="ORF">RJT34_15443</name>
</gene>
<accession>A0AAN9PCN9</accession>
<name>A0AAN9PCN9_CLITE</name>
<evidence type="ECO:0000313" key="1">
    <source>
        <dbReference type="EMBL" id="KAK7292592.1"/>
    </source>
</evidence>
<reference evidence="1 2" key="1">
    <citation type="submission" date="2024-01" db="EMBL/GenBank/DDBJ databases">
        <title>The genomes of 5 underutilized Papilionoideae crops provide insights into root nodulation and disease resistance.</title>
        <authorList>
            <person name="Yuan L."/>
        </authorList>
    </citation>
    <scope>NUCLEOTIDE SEQUENCE [LARGE SCALE GENOMIC DNA]</scope>
    <source>
        <strain evidence="1">LY-2023</strain>
        <tissue evidence="1">Leaf</tissue>
    </source>
</reference>
<organism evidence="1 2">
    <name type="scientific">Clitoria ternatea</name>
    <name type="common">Butterfly pea</name>
    <dbReference type="NCBI Taxonomy" id="43366"/>
    <lineage>
        <taxon>Eukaryota</taxon>
        <taxon>Viridiplantae</taxon>
        <taxon>Streptophyta</taxon>
        <taxon>Embryophyta</taxon>
        <taxon>Tracheophyta</taxon>
        <taxon>Spermatophyta</taxon>
        <taxon>Magnoliopsida</taxon>
        <taxon>eudicotyledons</taxon>
        <taxon>Gunneridae</taxon>
        <taxon>Pentapetalae</taxon>
        <taxon>rosids</taxon>
        <taxon>fabids</taxon>
        <taxon>Fabales</taxon>
        <taxon>Fabaceae</taxon>
        <taxon>Papilionoideae</taxon>
        <taxon>50 kb inversion clade</taxon>
        <taxon>NPAAA clade</taxon>
        <taxon>indigoferoid/millettioid clade</taxon>
        <taxon>Phaseoleae</taxon>
        <taxon>Clitoria</taxon>
    </lineage>
</organism>
<sequence length="68" mass="7629">MGNPLILSSLDRKLASSGHTNGACWGKMRCLISKSYQPRIQLFMSSHHVIMYQNILIPNEPSVKRCVA</sequence>
<keyword evidence="2" id="KW-1185">Reference proteome</keyword>
<dbReference type="EMBL" id="JAYKXN010000004">
    <property type="protein sequence ID" value="KAK7292592.1"/>
    <property type="molecule type" value="Genomic_DNA"/>
</dbReference>
<dbReference type="AlphaFoldDB" id="A0AAN9PCN9"/>
<protein>
    <submittedName>
        <fullName evidence="1">Uncharacterized protein</fullName>
    </submittedName>
</protein>
<dbReference type="Proteomes" id="UP001359559">
    <property type="component" value="Unassembled WGS sequence"/>
</dbReference>
<comment type="caution">
    <text evidence="1">The sequence shown here is derived from an EMBL/GenBank/DDBJ whole genome shotgun (WGS) entry which is preliminary data.</text>
</comment>
<proteinExistence type="predicted"/>
<evidence type="ECO:0000313" key="2">
    <source>
        <dbReference type="Proteomes" id="UP001359559"/>
    </source>
</evidence>